<feature type="compositionally biased region" description="Low complexity" evidence="2">
    <location>
        <begin position="1"/>
        <end position="23"/>
    </location>
</feature>
<dbReference type="AlphaFoldDB" id="A0A286U822"/>
<keyword evidence="4" id="KW-1185">Reference proteome</keyword>
<feature type="compositionally biased region" description="Basic residues" evidence="2">
    <location>
        <begin position="24"/>
        <end position="33"/>
    </location>
</feature>
<proteinExistence type="predicted"/>
<dbReference type="SUPFAM" id="SSF57997">
    <property type="entry name" value="Tropomyosin"/>
    <property type="match status" value="1"/>
</dbReference>
<feature type="region of interest" description="Disordered" evidence="2">
    <location>
        <begin position="1"/>
        <end position="68"/>
    </location>
</feature>
<reference evidence="3 4" key="1">
    <citation type="journal article" date="2017" name="Mol. Ecol.">
        <title>Comparative and population genomic landscape of Phellinus noxius: A hypervariable fungus causing root rot in trees.</title>
        <authorList>
            <person name="Chung C.L."/>
            <person name="Lee T.J."/>
            <person name="Akiba M."/>
            <person name="Lee H.H."/>
            <person name="Kuo T.H."/>
            <person name="Liu D."/>
            <person name="Ke H.M."/>
            <person name="Yokoi T."/>
            <person name="Roa M.B."/>
            <person name="Lu M.J."/>
            <person name="Chang Y.Y."/>
            <person name="Ann P.J."/>
            <person name="Tsai J.N."/>
            <person name="Chen C.Y."/>
            <person name="Tzean S.S."/>
            <person name="Ota Y."/>
            <person name="Hattori T."/>
            <person name="Sahashi N."/>
            <person name="Liou R.F."/>
            <person name="Kikuchi T."/>
            <person name="Tsai I.J."/>
        </authorList>
    </citation>
    <scope>NUCLEOTIDE SEQUENCE [LARGE SCALE GENOMIC DNA]</scope>
    <source>
        <strain evidence="3 4">FFPRI411160</strain>
    </source>
</reference>
<comment type="caution">
    <text evidence="3">The sequence shown here is derived from an EMBL/GenBank/DDBJ whole genome shotgun (WGS) entry which is preliminary data.</text>
</comment>
<protein>
    <submittedName>
        <fullName evidence="3">Uncharacterized protein</fullName>
    </submittedName>
</protein>
<gene>
    <name evidence="3" type="ORF">PNOK_0853700</name>
</gene>
<dbReference type="Proteomes" id="UP000217199">
    <property type="component" value="Unassembled WGS sequence"/>
</dbReference>
<dbReference type="EMBL" id="NBII01000009">
    <property type="protein sequence ID" value="PAV15679.1"/>
    <property type="molecule type" value="Genomic_DNA"/>
</dbReference>
<feature type="coiled-coil region" evidence="1">
    <location>
        <begin position="170"/>
        <end position="218"/>
    </location>
</feature>
<dbReference type="InParanoid" id="A0A286U822"/>
<name>A0A286U822_9AGAM</name>
<sequence>MARYSPYPIPHISSSSSSPPSYRRSTRRSRIRRLGTDSGSGVVVPELAHSSPPSTLPTTSPGTYEEQESIGGLIYSPSRFEVILPPSPPSPSQITPYNPLSSFHPFNYSLRDNHQSSLSLHIPSLTSSTYDQIPPQRVTSAITSLRSSLTETQQNLAHVISLHLHQSGFANSQKRMLSALEEQLEGAEREVDLAKSELEDVEREIGCMEKEMKEVGEKMKMVAEKNAMCTRSAKRTWTNTFQRTLRSMRTKTV</sequence>
<evidence type="ECO:0000313" key="3">
    <source>
        <dbReference type="EMBL" id="PAV15679.1"/>
    </source>
</evidence>
<feature type="compositionally biased region" description="Low complexity" evidence="2">
    <location>
        <begin position="50"/>
        <end position="63"/>
    </location>
</feature>
<evidence type="ECO:0000313" key="4">
    <source>
        <dbReference type="Proteomes" id="UP000217199"/>
    </source>
</evidence>
<organism evidence="3 4">
    <name type="scientific">Pyrrhoderma noxium</name>
    <dbReference type="NCBI Taxonomy" id="2282107"/>
    <lineage>
        <taxon>Eukaryota</taxon>
        <taxon>Fungi</taxon>
        <taxon>Dikarya</taxon>
        <taxon>Basidiomycota</taxon>
        <taxon>Agaricomycotina</taxon>
        <taxon>Agaricomycetes</taxon>
        <taxon>Hymenochaetales</taxon>
        <taxon>Hymenochaetaceae</taxon>
        <taxon>Pyrrhoderma</taxon>
    </lineage>
</organism>
<accession>A0A286U822</accession>
<keyword evidence="1" id="KW-0175">Coiled coil</keyword>
<evidence type="ECO:0000256" key="1">
    <source>
        <dbReference type="SAM" id="Coils"/>
    </source>
</evidence>
<evidence type="ECO:0000256" key="2">
    <source>
        <dbReference type="SAM" id="MobiDB-lite"/>
    </source>
</evidence>